<dbReference type="EMBL" id="JAKJXP020000050">
    <property type="protein sequence ID" value="KAK7751368.1"/>
    <property type="molecule type" value="Genomic_DNA"/>
</dbReference>
<evidence type="ECO:0000256" key="1">
    <source>
        <dbReference type="ARBA" id="ARBA00004141"/>
    </source>
</evidence>
<evidence type="ECO:0000313" key="9">
    <source>
        <dbReference type="EMBL" id="KAK7751368.1"/>
    </source>
</evidence>
<keyword evidence="5 7" id="KW-0472">Membrane</keyword>
<dbReference type="GO" id="GO:0022857">
    <property type="term" value="F:transmembrane transporter activity"/>
    <property type="evidence" value="ECO:0007669"/>
    <property type="project" value="InterPro"/>
</dbReference>
<gene>
    <name evidence="9" type="ORF">SLS62_006624</name>
</gene>
<keyword evidence="3 7" id="KW-0812">Transmembrane</keyword>
<feature type="transmembrane region" description="Helical" evidence="7">
    <location>
        <begin position="461"/>
        <end position="492"/>
    </location>
</feature>
<feature type="transmembrane region" description="Helical" evidence="7">
    <location>
        <begin position="175"/>
        <end position="192"/>
    </location>
</feature>
<dbReference type="Pfam" id="PF07690">
    <property type="entry name" value="MFS_1"/>
    <property type="match status" value="1"/>
</dbReference>
<feature type="transmembrane region" description="Helical" evidence="7">
    <location>
        <begin position="436"/>
        <end position="455"/>
    </location>
</feature>
<dbReference type="CDD" id="cd17323">
    <property type="entry name" value="MFS_Tpo1_MDR_like"/>
    <property type="match status" value="1"/>
</dbReference>
<feature type="region of interest" description="Disordered" evidence="6">
    <location>
        <begin position="1"/>
        <end position="80"/>
    </location>
</feature>
<reference evidence="9 10" key="1">
    <citation type="submission" date="2024-02" db="EMBL/GenBank/DDBJ databases">
        <title>De novo assembly and annotation of 12 fungi associated with fruit tree decline syndrome in Ontario, Canada.</title>
        <authorList>
            <person name="Sulman M."/>
            <person name="Ellouze W."/>
            <person name="Ilyukhin E."/>
        </authorList>
    </citation>
    <scope>NUCLEOTIDE SEQUENCE [LARGE SCALE GENOMIC DNA]</scope>
    <source>
        <strain evidence="9 10">M11/M66-122</strain>
    </source>
</reference>
<dbReference type="Gene3D" id="1.20.1250.20">
    <property type="entry name" value="MFS general substrate transporter like domains"/>
    <property type="match status" value="1"/>
</dbReference>
<proteinExistence type="predicted"/>
<evidence type="ECO:0000259" key="8">
    <source>
        <dbReference type="PROSITE" id="PS50850"/>
    </source>
</evidence>
<feature type="transmembrane region" description="Helical" evidence="7">
    <location>
        <begin position="348"/>
        <end position="367"/>
    </location>
</feature>
<feature type="transmembrane region" description="Helical" evidence="7">
    <location>
        <begin position="107"/>
        <end position="128"/>
    </location>
</feature>
<evidence type="ECO:0000313" key="10">
    <source>
        <dbReference type="Proteomes" id="UP001320420"/>
    </source>
</evidence>
<feature type="transmembrane region" description="Helical" evidence="7">
    <location>
        <begin position="504"/>
        <end position="522"/>
    </location>
</feature>
<dbReference type="SUPFAM" id="SSF103473">
    <property type="entry name" value="MFS general substrate transporter"/>
    <property type="match status" value="1"/>
</dbReference>
<feature type="domain" description="Major facilitator superfamily (MFS) profile" evidence="8">
    <location>
        <begin position="109"/>
        <end position="553"/>
    </location>
</feature>
<dbReference type="GO" id="GO:0005886">
    <property type="term" value="C:plasma membrane"/>
    <property type="evidence" value="ECO:0007669"/>
    <property type="project" value="TreeGrafter"/>
</dbReference>
<dbReference type="InterPro" id="IPR001958">
    <property type="entry name" value="Tet-R_TetA/multi-R_MdtG-like"/>
</dbReference>
<evidence type="ECO:0000256" key="2">
    <source>
        <dbReference type="ARBA" id="ARBA00022448"/>
    </source>
</evidence>
<evidence type="ECO:0000256" key="3">
    <source>
        <dbReference type="ARBA" id="ARBA00022692"/>
    </source>
</evidence>
<feature type="transmembrane region" description="Helical" evidence="7">
    <location>
        <begin position="528"/>
        <end position="548"/>
    </location>
</feature>
<feature type="compositionally biased region" description="Basic and acidic residues" evidence="6">
    <location>
        <begin position="1"/>
        <end position="15"/>
    </location>
</feature>
<organism evidence="9 10">
    <name type="scientific">Diatrype stigma</name>
    <dbReference type="NCBI Taxonomy" id="117547"/>
    <lineage>
        <taxon>Eukaryota</taxon>
        <taxon>Fungi</taxon>
        <taxon>Dikarya</taxon>
        <taxon>Ascomycota</taxon>
        <taxon>Pezizomycotina</taxon>
        <taxon>Sordariomycetes</taxon>
        <taxon>Xylariomycetidae</taxon>
        <taxon>Xylariales</taxon>
        <taxon>Diatrypaceae</taxon>
        <taxon>Diatrype</taxon>
    </lineage>
</organism>
<evidence type="ECO:0000256" key="6">
    <source>
        <dbReference type="SAM" id="MobiDB-lite"/>
    </source>
</evidence>
<dbReference type="PANTHER" id="PTHR23502:SF51">
    <property type="entry name" value="QUINIDINE RESISTANCE PROTEIN 1-RELATED"/>
    <property type="match status" value="1"/>
</dbReference>
<protein>
    <recommendedName>
        <fullName evidence="8">Major facilitator superfamily (MFS) profile domain-containing protein</fullName>
    </recommendedName>
</protein>
<keyword evidence="2" id="KW-0813">Transport</keyword>
<feature type="region of interest" description="Disordered" evidence="6">
    <location>
        <begin position="570"/>
        <end position="592"/>
    </location>
</feature>
<comment type="caution">
    <text evidence="9">The sequence shown here is derived from an EMBL/GenBank/DDBJ whole genome shotgun (WGS) entry which is preliminary data.</text>
</comment>
<feature type="transmembrane region" description="Helical" evidence="7">
    <location>
        <begin position="233"/>
        <end position="255"/>
    </location>
</feature>
<evidence type="ECO:0000256" key="7">
    <source>
        <dbReference type="SAM" id="Phobius"/>
    </source>
</evidence>
<dbReference type="InterPro" id="IPR036259">
    <property type="entry name" value="MFS_trans_sf"/>
</dbReference>
<dbReference type="PANTHER" id="PTHR23502">
    <property type="entry name" value="MAJOR FACILITATOR SUPERFAMILY"/>
    <property type="match status" value="1"/>
</dbReference>
<dbReference type="PRINTS" id="PR01035">
    <property type="entry name" value="TCRTETA"/>
</dbReference>
<evidence type="ECO:0000256" key="5">
    <source>
        <dbReference type="ARBA" id="ARBA00023136"/>
    </source>
</evidence>
<dbReference type="FunFam" id="1.20.1720.10:FF:000009">
    <property type="entry name" value="MFS multidrug transporter"/>
    <property type="match status" value="1"/>
</dbReference>
<feature type="compositionally biased region" description="Acidic residues" evidence="6">
    <location>
        <begin position="62"/>
        <end position="73"/>
    </location>
</feature>
<name>A0AAN9YMN2_9PEZI</name>
<evidence type="ECO:0000256" key="4">
    <source>
        <dbReference type="ARBA" id="ARBA00022989"/>
    </source>
</evidence>
<sequence>MSDLEKQLELEHTQQDGHATISLPSPPPPERSLRPSLKSQELASPSGAGSERHSVDTTTTNDDSEDDLDDDPESGGNVVVEPGNLEATVSRASSGPPYSVFSPSMKWWIVAMNCFSAFISPITANIYFPAIPRLAESLGVTVGQINLTLTTYTVMQGLAPTIFGDFGDAAGRRPAFIIAFTIYLGANIGLALQRNYAALLVLRMVQSGGSSGTIALSYAVVSDIAPSSERGKYMGIVGAGLTMGPAIGPIIGGLLSQYMDWPSIFWFLTIITVCFLVPYILTIPETGRKVVGNGSIPPQGWNKTLLDHIRLRRQPPDGSEAPPEKRKVKLPNPFHTLAIVLQKDMAMILFYNALLYVGFMMVTITLSSQFEEIYGFNQLQLGLCYLPLGLGTTIASVGSGFVLDWNYRRVAKKLGVSLDRKRGHDFRDFPIEKVRLQIIYFQLVIGTIAYLGWAWSLHLEIFVAVPLVMTFFIGFSITGSFSVLNILIVDLYPESPATATAANNLVRCSFGAIFTALIENMIEGMGRGWAFTFLALLFSCFSPILWVIQTHGPRFREERRQRMLRAAEKKEAALKEKAGGPAEGGVVDNTHS</sequence>
<dbReference type="Proteomes" id="UP001320420">
    <property type="component" value="Unassembled WGS sequence"/>
</dbReference>
<dbReference type="InterPro" id="IPR011701">
    <property type="entry name" value="MFS"/>
</dbReference>
<dbReference type="PROSITE" id="PS50850">
    <property type="entry name" value="MFS"/>
    <property type="match status" value="1"/>
</dbReference>
<keyword evidence="4 7" id="KW-1133">Transmembrane helix</keyword>
<dbReference type="AlphaFoldDB" id="A0AAN9YMN2"/>
<feature type="transmembrane region" description="Helical" evidence="7">
    <location>
        <begin position="261"/>
        <end position="281"/>
    </location>
</feature>
<comment type="subcellular location">
    <subcellularLocation>
        <location evidence="1">Membrane</location>
        <topology evidence="1">Multi-pass membrane protein</topology>
    </subcellularLocation>
</comment>
<feature type="transmembrane region" description="Helical" evidence="7">
    <location>
        <begin position="379"/>
        <end position="403"/>
    </location>
</feature>
<dbReference type="InterPro" id="IPR020846">
    <property type="entry name" value="MFS_dom"/>
</dbReference>
<keyword evidence="10" id="KW-1185">Reference proteome</keyword>
<accession>A0AAN9YMN2</accession>